<name>A0A833SAB4_PHYIN</name>
<evidence type="ECO:0000313" key="1">
    <source>
        <dbReference type="EMBL" id="KAF4038101.1"/>
    </source>
</evidence>
<comment type="caution">
    <text evidence="1">The sequence shown here is derived from an EMBL/GenBank/DDBJ whole genome shotgun (WGS) entry which is preliminary data.</text>
</comment>
<dbReference type="AlphaFoldDB" id="A0A833SAB4"/>
<dbReference type="EMBL" id="WSZM01000219">
    <property type="protein sequence ID" value="KAF4038101.1"/>
    <property type="molecule type" value="Genomic_DNA"/>
</dbReference>
<dbReference type="Proteomes" id="UP000602510">
    <property type="component" value="Unassembled WGS sequence"/>
</dbReference>
<reference evidence="1" key="1">
    <citation type="submission" date="2020-04" db="EMBL/GenBank/DDBJ databases">
        <title>Hybrid Assembly of Korean Phytophthora infestans isolates.</title>
        <authorList>
            <person name="Prokchorchik M."/>
            <person name="Lee Y."/>
            <person name="Seo J."/>
            <person name="Cho J.-H."/>
            <person name="Park Y.-E."/>
            <person name="Jang D.-C."/>
            <person name="Im J.-S."/>
            <person name="Choi J.-G."/>
            <person name="Park H.-J."/>
            <person name="Lee G.-B."/>
            <person name="Lee Y.-G."/>
            <person name="Hong S.-Y."/>
            <person name="Cho K."/>
            <person name="Sohn K.H."/>
        </authorList>
    </citation>
    <scope>NUCLEOTIDE SEQUENCE</scope>
    <source>
        <strain evidence="1">KR_1_A1</strain>
        <strain evidence="2">KR_2_A2</strain>
    </source>
</reference>
<accession>A0A833SAB4</accession>
<organism evidence="1 3">
    <name type="scientific">Phytophthora infestans</name>
    <name type="common">Potato late blight agent</name>
    <name type="synonym">Botrytis infestans</name>
    <dbReference type="NCBI Taxonomy" id="4787"/>
    <lineage>
        <taxon>Eukaryota</taxon>
        <taxon>Sar</taxon>
        <taxon>Stramenopiles</taxon>
        <taxon>Oomycota</taxon>
        <taxon>Peronosporomycetes</taxon>
        <taxon>Peronosporales</taxon>
        <taxon>Peronosporaceae</taxon>
        <taxon>Phytophthora</taxon>
    </lineage>
</organism>
<proteinExistence type="predicted"/>
<sequence length="126" mass="13739">MGGMAEEPCATLRTTLCRHAHDAQGRWREAAHSAQGCCAGVEDYDGEVQVIHDSGEAHNVQDRRACVEEHGIEGRCADTASEIMEDFNTLSRDDEIQETHPMPNADVILDTNTTSKGNVIEEACTP</sequence>
<evidence type="ECO:0000313" key="3">
    <source>
        <dbReference type="Proteomes" id="UP000602510"/>
    </source>
</evidence>
<protein>
    <submittedName>
        <fullName evidence="1">Uncharacterized protein</fullName>
    </submittedName>
</protein>
<keyword evidence="3" id="KW-1185">Reference proteome</keyword>
<dbReference type="Proteomes" id="UP000704712">
    <property type="component" value="Unassembled WGS sequence"/>
</dbReference>
<gene>
    <name evidence="1" type="ORF">GN244_ATG09876</name>
    <name evidence="2" type="ORF">GN958_ATG05492</name>
</gene>
<evidence type="ECO:0000313" key="2">
    <source>
        <dbReference type="EMBL" id="KAF4145303.1"/>
    </source>
</evidence>
<dbReference type="EMBL" id="JAACNO010000747">
    <property type="protein sequence ID" value="KAF4145303.1"/>
    <property type="molecule type" value="Genomic_DNA"/>
</dbReference>